<dbReference type="GO" id="GO:0016020">
    <property type="term" value="C:membrane"/>
    <property type="evidence" value="ECO:0007669"/>
    <property type="project" value="UniProtKB-SubCell"/>
</dbReference>
<keyword evidence="10 17" id="KW-0472">Membrane</keyword>
<dbReference type="EMBL" id="AGUE01000130">
    <property type="protein sequence ID" value="EHK99043.1"/>
    <property type="molecule type" value="Genomic_DNA"/>
</dbReference>
<evidence type="ECO:0000256" key="15">
    <source>
        <dbReference type="ARBA" id="ARBA00041761"/>
    </source>
</evidence>
<name>H0EQZ2_GLAL7</name>
<dbReference type="Pfam" id="PF04193">
    <property type="entry name" value="PQ-loop"/>
    <property type="match status" value="1"/>
</dbReference>
<dbReference type="GO" id="GO:0005975">
    <property type="term" value="P:carbohydrate metabolic process"/>
    <property type="evidence" value="ECO:0007669"/>
    <property type="project" value="InterPro"/>
</dbReference>
<dbReference type="SUPFAM" id="SSF51445">
    <property type="entry name" value="(Trans)glycosidases"/>
    <property type="match status" value="1"/>
</dbReference>
<dbReference type="FunCoup" id="H0EQZ2">
    <property type="interactions" value="289"/>
</dbReference>
<evidence type="ECO:0000256" key="13">
    <source>
        <dbReference type="ARBA" id="ARBA00036824"/>
    </source>
</evidence>
<proteinExistence type="inferred from homology"/>
<keyword evidence="6 17" id="KW-0812">Transmembrane</keyword>
<dbReference type="InterPro" id="IPR000490">
    <property type="entry name" value="Glyco_hydro_17"/>
</dbReference>
<dbReference type="PANTHER" id="PTHR16631:SF26">
    <property type="entry name" value="GLUCAN 1,3-BETA-GLUCOSIDASE"/>
    <property type="match status" value="1"/>
</dbReference>
<evidence type="ECO:0000256" key="16">
    <source>
        <dbReference type="RuleBase" id="RU004335"/>
    </source>
</evidence>
<feature type="transmembrane region" description="Helical" evidence="17">
    <location>
        <begin position="21"/>
        <end position="39"/>
    </location>
</feature>
<gene>
    <name evidence="18" type="ORF">M7I_5101</name>
</gene>
<keyword evidence="7" id="KW-0732">Signal</keyword>
<evidence type="ECO:0000256" key="6">
    <source>
        <dbReference type="ARBA" id="ARBA00022692"/>
    </source>
</evidence>
<dbReference type="GO" id="GO:0009277">
    <property type="term" value="C:fungal-type cell wall"/>
    <property type="evidence" value="ECO:0007669"/>
    <property type="project" value="TreeGrafter"/>
</dbReference>
<dbReference type="GO" id="GO:0005576">
    <property type="term" value="C:extracellular region"/>
    <property type="evidence" value="ECO:0007669"/>
    <property type="project" value="TreeGrafter"/>
</dbReference>
<comment type="caution">
    <text evidence="18">The sequence shown here is derived from an EMBL/GenBank/DDBJ whole genome shotgun (WGS) entry which is preliminary data.</text>
</comment>
<keyword evidence="4" id="KW-0134">Cell wall</keyword>
<dbReference type="Gene3D" id="3.20.20.80">
    <property type="entry name" value="Glycosidases"/>
    <property type="match status" value="1"/>
</dbReference>
<evidence type="ECO:0000256" key="17">
    <source>
        <dbReference type="SAM" id="Phobius"/>
    </source>
</evidence>
<dbReference type="GO" id="GO:0004338">
    <property type="term" value="F:glucan exo-1,3-beta-glucosidase activity"/>
    <property type="evidence" value="ECO:0007669"/>
    <property type="project" value="UniProtKB-EC"/>
</dbReference>
<evidence type="ECO:0000256" key="4">
    <source>
        <dbReference type="ARBA" id="ARBA00022512"/>
    </source>
</evidence>
<dbReference type="InterPro" id="IPR006603">
    <property type="entry name" value="PQ-loop_rpt"/>
</dbReference>
<keyword evidence="9 17" id="KW-1133">Transmembrane helix</keyword>
<keyword evidence="19" id="KW-1185">Reference proteome</keyword>
<evidence type="ECO:0000256" key="3">
    <source>
        <dbReference type="ARBA" id="ARBA00008773"/>
    </source>
</evidence>
<dbReference type="Gene3D" id="1.20.1280.290">
    <property type="match status" value="1"/>
</dbReference>
<dbReference type="EC" id="3.2.1.58" evidence="14"/>
<reference evidence="18 19" key="1">
    <citation type="journal article" date="2012" name="Eukaryot. Cell">
        <title>Genome sequence of the fungus Glarea lozoyensis: the first genome sequence of a species from the Helotiaceae family.</title>
        <authorList>
            <person name="Youssar L."/>
            <person name="Gruening B.A."/>
            <person name="Erxleben A."/>
            <person name="Guenther S."/>
            <person name="Huettel W."/>
        </authorList>
    </citation>
    <scope>NUCLEOTIDE SEQUENCE [LARGE SCALE GENOMIC DNA]</scope>
    <source>
        <strain evidence="19">ATCC 74030 / MF5533</strain>
    </source>
</reference>
<keyword evidence="8" id="KW-0378">Hydrolase</keyword>
<dbReference type="HOGENOM" id="CLU_028820_2_0_1"/>
<dbReference type="InterPro" id="IPR017853">
    <property type="entry name" value="GH"/>
</dbReference>
<accession>H0EQZ2</accession>
<evidence type="ECO:0000313" key="19">
    <source>
        <dbReference type="Proteomes" id="UP000005446"/>
    </source>
</evidence>
<dbReference type="InterPro" id="IPR050732">
    <property type="entry name" value="Beta-glucan_modifiers"/>
</dbReference>
<evidence type="ECO:0000256" key="2">
    <source>
        <dbReference type="ARBA" id="ARBA00004191"/>
    </source>
</evidence>
<organism evidence="18 19">
    <name type="scientific">Glarea lozoyensis (strain ATCC 74030 / MF5533)</name>
    <dbReference type="NCBI Taxonomy" id="1104152"/>
    <lineage>
        <taxon>Eukaryota</taxon>
        <taxon>Fungi</taxon>
        <taxon>Dikarya</taxon>
        <taxon>Ascomycota</taxon>
        <taxon>Pezizomycotina</taxon>
        <taxon>Leotiomycetes</taxon>
        <taxon>Helotiales</taxon>
        <taxon>Helotiaceae</taxon>
        <taxon>Glarea</taxon>
    </lineage>
</organism>
<evidence type="ECO:0000313" key="18">
    <source>
        <dbReference type="EMBL" id="EHK99043.1"/>
    </source>
</evidence>
<feature type="transmembrane region" description="Helical" evidence="17">
    <location>
        <begin position="51"/>
        <end position="70"/>
    </location>
</feature>
<dbReference type="Proteomes" id="UP000005446">
    <property type="component" value="Unassembled WGS sequence"/>
</dbReference>
<evidence type="ECO:0000256" key="10">
    <source>
        <dbReference type="ARBA" id="ARBA00023136"/>
    </source>
</evidence>
<evidence type="ECO:0000256" key="7">
    <source>
        <dbReference type="ARBA" id="ARBA00022729"/>
    </source>
</evidence>
<comment type="similarity">
    <text evidence="3 16">Belongs to the glycosyl hydrolase 17 family.</text>
</comment>
<dbReference type="PANTHER" id="PTHR16631">
    <property type="entry name" value="GLUCAN 1,3-BETA-GLUCOSIDASE"/>
    <property type="match status" value="1"/>
</dbReference>
<evidence type="ECO:0000256" key="9">
    <source>
        <dbReference type="ARBA" id="ARBA00022989"/>
    </source>
</evidence>
<dbReference type="InParanoid" id="H0EQZ2"/>
<dbReference type="OrthoDB" id="1293114at2759"/>
<evidence type="ECO:0000256" key="1">
    <source>
        <dbReference type="ARBA" id="ARBA00004141"/>
    </source>
</evidence>
<dbReference type="GO" id="GO:0042973">
    <property type="term" value="F:glucan endo-1,3-beta-D-glucosidase activity"/>
    <property type="evidence" value="ECO:0007669"/>
    <property type="project" value="TreeGrafter"/>
</dbReference>
<dbReference type="AlphaFoldDB" id="H0EQZ2"/>
<evidence type="ECO:0000256" key="12">
    <source>
        <dbReference type="ARBA" id="ARBA00023295"/>
    </source>
</evidence>
<keyword evidence="11" id="KW-0325">Glycoprotein</keyword>
<evidence type="ECO:0000256" key="5">
    <source>
        <dbReference type="ARBA" id="ARBA00022525"/>
    </source>
</evidence>
<protein>
    <recommendedName>
        <fullName evidence="14">glucan 1,3-beta-glucosidase</fullName>
        <ecNumber evidence="14">3.2.1.58</ecNumber>
    </recommendedName>
    <alternativeName>
        <fullName evidence="15">Exo-1,3-beta-glucanase</fullName>
    </alternativeName>
</protein>
<comment type="catalytic activity">
    <reaction evidence="13">
        <text>Successive hydrolysis of beta-D-glucose units from the non-reducing ends of (1-&gt;3)-beta-D-glucans, releasing alpha-glucose.</text>
        <dbReference type="EC" id="3.2.1.58"/>
    </reaction>
</comment>
<sequence>MSAVIPLIARSLSKELTVQEALSGIFGSISLATWIFLLESESGDSNPWVRNTVSILAILAAGVAGWAIAWQSGVWAPAPVNDIPVSAEETAVGAKVLGYISALCYLGARIPQIVKNYRDKSCEAITMHSTTLLLAVLPSLAVAASGNLGFALGAKNPDGTCKTSSDYSADFKVLAPHSKIVRGYSASQCDTAEAILPAAKAAGVKVILGIWPDTEESYDADKAAIVKYAPQYADQVYAITVGSETMYRGNFTGETLLEKINDVKKATGGKFKVGTADSWNKYQDGTADPLINGGADILLCNAFSYWQGQTSANATASFFDDIMQAFGHIQSVAGSTTKGPELWVGETGWPTGGSNYQNAVPGLANAKFFWQNAICGILDWGVNVFSFEAFDEPWKPMSIGQDGSVADETHWGIWNADRSEKWSVTC</sequence>
<dbReference type="GO" id="GO:0071555">
    <property type="term" value="P:cell wall organization"/>
    <property type="evidence" value="ECO:0007669"/>
    <property type="project" value="TreeGrafter"/>
</dbReference>
<dbReference type="GO" id="GO:0009986">
    <property type="term" value="C:cell surface"/>
    <property type="evidence" value="ECO:0007669"/>
    <property type="project" value="TreeGrafter"/>
</dbReference>
<keyword evidence="12" id="KW-0326">Glycosidase</keyword>
<feature type="transmembrane region" description="Helical" evidence="17">
    <location>
        <begin position="131"/>
        <end position="154"/>
    </location>
</feature>
<evidence type="ECO:0000256" key="11">
    <source>
        <dbReference type="ARBA" id="ARBA00023180"/>
    </source>
</evidence>
<keyword evidence="5" id="KW-0964">Secreted</keyword>
<dbReference type="Pfam" id="PF00332">
    <property type="entry name" value="Glyco_hydro_17"/>
    <property type="match status" value="1"/>
</dbReference>
<evidence type="ECO:0000256" key="14">
    <source>
        <dbReference type="ARBA" id="ARBA00038929"/>
    </source>
</evidence>
<evidence type="ECO:0000256" key="8">
    <source>
        <dbReference type="ARBA" id="ARBA00022801"/>
    </source>
</evidence>
<comment type="subcellular location">
    <subcellularLocation>
        <location evidence="1">Membrane</location>
        <topology evidence="1">Multi-pass membrane protein</topology>
    </subcellularLocation>
    <subcellularLocation>
        <location evidence="2">Secreted</location>
        <location evidence="2">Cell wall</location>
    </subcellularLocation>
</comment>